<dbReference type="AlphaFoldDB" id="A0A502F470"/>
<keyword evidence="1" id="KW-0472">Membrane</keyword>
<keyword evidence="1" id="KW-0812">Transmembrane</keyword>
<evidence type="ECO:0000313" key="3">
    <source>
        <dbReference type="Proteomes" id="UP000319700"/>
    </source>
</evidence>
<dbReference type="OrthoDB" id="9798708at2"/>
<reference evidence="2 3" key="1">
    <citation type="journal article" date="2019" name="Environ. Microbiol.">
        <title>Species interactions and distinct microbial communities in high Arctic permafrost affected cryosols are associated with the CH4 and CO2 gas fluxes.</title>
        <authorList>
            <person name="Altshuler I."/>
            <person name="Hamel J."/>
            <person name="Turney S."/>
            <person name="Magnuson E."/>
            <person name="Levesque R."/>
            <person name="Greer C."/>
            <person name="Whyte L.G."/>
        </authorList>
    </citation>
    <scope>NUCLEOTIDE SEQUENCE [LARGE SCALE GENOMIC DNA]</scope>
    <source>
        <strain evidence="2 3">42</strain>
    </source>
</reference>
<dbReference type="RefSeq" id="WP_140503999.1">
    <property type="nucleotide sequence ID" value="NZ_RCZH01000002.1"/>
</dbReference>
<organism evidence="2 3">
    <name type="scientific">Flavobacterium pectinovorum</name>
    <dbReference type="NCBI Taxonomy" id="29533"/>
    <lineage>
        <taxon>Bacteria</taxon>
        <taxon>Pseudomonadati</taxon>
        <taxon>Bacteroidota</taxon>
        <taxon>Flavobacteriia</taxon>
        <taxon>Flavobacteriales</taxon>
        <taxon>Flavobacteriaceae</taxon>
        <taxon>Flavobacterium</taxon>
    </lineage>
</organism>
<sequence>MEKEPKKNSNNKWLVFVNIPIQMGIIIFIFSYAGLKLDEKYSNGGSLWTIIFSLFSVFLALYNVLRQVKNLNK</sequence>
<dbReference type="Pfam" id="PF09527">
    <property type="entry name" value="ATPase_gene1"/>
    <property type="match status" value="1"/>
</dbReference>
<evidence type="ECO:0000256" key="1">
    <source>
        <dbReference type="SAM" id="Phobius"/>
    </source>
</evidence>
<proteinExistence type="predicted"/>
<protein>
    <submittedName>
        <fullName evidence="2">AtpZ/AtpI family protein</fullName>
    </submittedName>
</protein>
<keyword evidence="3" id="KW-1185">Reference proteome</keyword>
<evidence type="ECO:0000313" key="2">
    <source>
        <dbReference type="EMBL" id="TPG44647.1"/>
    </source>
</evidence>
<feature type="transmembrane region" description="Helical" evidence="1">
    <location>
        <begin position="12"/>
        <end position="33"/>
    </location>
</feature>
<gene>
    <name evidence="2" type="ORF">EAH81_04030</name>
</gene>
<keyword evidence="1" id="KW-1133">Transmembrane helix</keyword>
<comment type="caution">
    <text evidence="2">The sequence shown here is derived from an EMBL/GenBank/DDBJ whole genome shotgun (WGS) entry which is preliminary data.</text>
</comment>
<dbReference type="InterPro" id="IPR032820">
    <property type="entry name" value="ATPase_put"/>
</dbReference>
<feature type="transmembrane region" description="Helical" evidence="1">
    <location>
        <begin position="45"/>
        <end position="65"/>
    </location>
</feature>
<dbReference type="EMBL" id="RCZH01000002">
    <property type="protein sequence ID" value="TPG44647.1"/>
    <property type="molecule type" value="Genomic_DNA"/>
</dbReference>
<name>A0A502F470_9FLAO</name>
<dbReference type="Proteomes" id="UP000319700">
    <property type="component" value="Unassembled WGS sequence"/>
</dbReference>
<accession>A0A502F470</accession>